<proteinExistence type="predicted"/>
<comment type="caution">
    <text evidence="3">The sequence shown here is derived from an EMBL/GenBank/DDBJ whole genome shotgun (WGS) entry which is preliminary data.</text>
</comment>
<sequence>MSTTICAAPTPSRVARITRPRRTVLAAALAAAALALSGCGLRLETPPPVEPSPDALEQVRARTVGDALALQAAAQDALATTTDEVAEPLLNDVVTFSAQHVAALGGRYDSGIEPGTDAEPGPDGEPTATPSVAPTAAAVTAQDVLALLGDTTTTAGTDADSTADGPLARLVGAIAVSRADLTDRLAAALGEDSSGPALPEAVVVPPEVDVAVAGPLALAHDEAGYALEVVAARGPAETRKATLAAARTHRAAGESWASAAGVAGTEQDPRLAQYGLPTDLDQDGALNRLAVAVQDGIARASTAALAAVPAGARDTYLDGLRLAVHEARTLGAPPAAFPGLPEQTEPAQPQG</sequence>
<dbReference type="InterPro" id="IPR029447">
    <property type="entry name" value="DUF4439"/>
</dbReference>
<feature type="domain" description="DUF4439" evidence="2">
    <location>
        <begin position="221"/>
        <end position="342"/>
    </location>
</feature>
<dbReference type="AlphaFoldDB" id="A0A510US21"/>
<keyword evidence="4" id="KW-1185">Reference proteome</keyword>
<dbReference type="Pfam" id="PF14530">
    <property type="entry name" value="DUF4439"/>
    <property type="match status" value="1"/>
</dbReference>
<dbReference type="RefSeq" id="WP_146804598.1">
    <property type="nucleotide sequence ID" value="NZ_BJUA01000001.1"/>
</dbReference>
<evidence type="ECO:0000256" key="1">
    <source>
        <dbReference type="SAM" id="MobiDB-lite"/>
    </source>
</evidence>
<name>A0A510US21_9CELL</name>
<feature type="region of interest" description="Disordered" evidence="1">
    <location>
        <begin position="107"/>
        <end position="131"/>
    </location>
</feature>
<dbReference type="InterPro" id="IPR012347">
    <property type="entry name" value="Ferritin-like"/>
</dbReference>
<dbReference type="EMBL" id="BJUA01000001">
    <property type="protein sequence ID" value="GEK16271.1"/>
    <property type="molecule type" value="Genomic_DNA"/>
</dbReference>
<evidence type="ECO:0000313" key="4">
    <source>
        <dbReference type="Proteomes" id="UP000321386"/>
    </source>
</evidence>
<dbReference type="Proteomes" id="UP000321386">
    <property type="component" value="Unassembled WGS sequence"/>
</dbReference>
<accession>A0A510US21</accession>
<dbReference type="OrthoDB" id="5147836at2"/>
<evidence type="ECO:0000259" key="2">
    <source>
        <dbReference type="Pfam" id="PF14530"/>
    </source>
</evidence>
<gene>
    <name evidence="3" type="ORF">CPE01_00040</name>
</gene>
<protein>
    <recommendedName>
        <fullName evidence="2">DUF4439 domain-containing protein</fullName>
    </recommendedName>
</protein>
<dbReference type="SUPFAM" id="SSF47240">
    <property type="entry name" value="Ferritin-like"/>
    <property type="match status" value="1"/>
</dbReference>
<organism evidence="3 4">
    <name type="scientific">Cellulomonas persica</name>
    <dbReference type="NCBI Taxonomy" id="76861"/>
    <lineage>
        <taxon>Bacteria</taxon>
        <taxon>Bacillati</taxon>
        <taxon>Actinomycetota</taxon>
        <taxon>Actinomycetes</taxon>
        <taxon>Micrococcales</taxon>
        <taxon>Cellulomonadaceae</taxon>
        <taxon>Cellulomonas</taxon>
    </lineage>
</organism>
<reference evidence="3 4" key="1">
    <citation type="submission" date="2019-07" db="EMBL/GenBank/DDBJ databases">
        <title>Whole genome shotgun sequence of Cellulomonas persica NBRC 101101.</title>
        <authorList>
            <person name="Hosoyama A."/>
            <person name="Uohara A."/>
            <person name="Ohji S."/>
            <person name="Ichikawa N."/>
        </authorList>
    </citation>
    <scope>NUCLEOTIDE SEQUENCE [LARGE SCALE GENOMIC DNA]</scope>
    <source>
        <strain evidence="3 4">NBRC 101101</strain>
    </source>
</reference>
<dbReference type="InterPro" id="IPR009078">
    <property type="entry name" value="Ferritin-like_SF"/>
</dbReference>
<dbReference type="Gene3D" id="1.20.1260.10">
    <property type="match status" value="1"/>
</dbReference>
<evidence type="ECO:0000313" key="3">
    <source>
        <dbReference type="EMBL" id="GEK16271.1"/>
    </source>
</evidence>